<evidence type="ECO:0000313" key="1">
    <source>
        <dbReference type="EMBL" id="SVC36120.1"/>
    </source>
</evidence>
<sequence>MSSIRWVTKKPPTTLIVAMTSAKNPRIMVVWFDDETESIAPMMVIPEIALLPDISGV</sequence>
<proteinExistence type="predicted"/>
<protein>
    <submittedName>
        <fullName evidence="1">Uncharacterized protein</fullName>
    </submittedName>
</protein>
<gene>
    <name evidence="1" type="ORF">METZ01_LOCUS288974</name>
</gene>
<name>A0A382LHM1_9ZZZZ</name>
<dbReference type="AlphaFoldDB" id="A0A382LHM1"/>
<reference evidence="1" key="1">
    <citation type="submission" date="2018-05" db="EMBL/GenBank/DDBJ databases">
        <authorList>
            <person name="Lanie J.A."/>
            <person name="Ng W.-L."/>
            <person name="Kazmierczak K.M."/>
            <person name="Andrzejewski T.M."/>
            <person name="Davidsen T.M."/>
            <person name="Wayne K.J."/>
            <person name="Tettelin H."/>
            <person name="Glass J.I."/>
            <person name="Rusch D."/>
            <person name="Podicherti R."/>
            <person name="Tsui H.-C.T."/>
            <person name="Winkler M.E."/>
        </authorList>
    </citation>
    <scope>NUCLEOTIDE SEQUENCE</scope>
</reference>
<dbReference type="EMBL" id="UINC01087076">
    <property type="protein sequence ID" value="SVC36120.1"/>
    <property type="molecule type" value="Genomic_DNA"/>
</dbReference>
<organism evidence="1">
    <name type="scientific">marine metagenome</name>
    <dbReference type="NCBI Taxonomy" id="408172"/>
    <lineage>
        <taxon>unclassified sequences</taxon>
        <taxon>metagenomes</taxon>
        <taxon>ecological metagenomes</taxon>
    </lineage>
</organism>
<accession>A0A382LHM1</accession>